<evidence type="ECO:0000313" key="1">
    <source>
        <dbReference type="EMBL" id="RIA88551.1"/>
    </source>
</evidence>
<dbReference type="AlphaFoldDB" id="A0A397T080"/>
<comment type="caution">
    <text evidence="1">The sequence shown here is derived from an EMBL/GenBank/DDBJ whole genome shotgun (WGS) entry which is preliminary data.</text>
</comment>
<protein>
    <submittedName>
        <fullName evidence="1">Uncharacterized protein</fullName>
    </submittedName>
</protein>
<dbReference type="EMBL" id="QKYT01000258">
    <property type="protein sequence ID" value="RIA88551.1"/>
    <property type="molecule type" value="Genomic_DNA"/>
</dbReference>
<name>A0A397T080_9GLOM</name>
<organism evidence="1 2">
    <name type="scientific">Glomus cerebriforme</name>
    <dbReference type="NCBI Taxonomy" id="658196"/>
    <lineage>
        <taxon>Eukaryota</taxon>
        <taxon>Fungi</taxon>
        <taxon>Fungi incertae sedis</taxon>
        <taxon>Mucoromycota</taxon>
        <taxon>Glomeromycotina</taxon>
        <taxon>Glomeromycetes</taxon>
        <taxon>Glomerales</taxon>
        <taxon>Glomeraceae</taxon>
        <taxon>Glomus</taxon>
    </lineage>
</organism>
<proteinExistence type="predicted"/>
<feature type="non-terminal residue" evidence="1">
    <location>
        <position position="436"/>
    </location>
</feature>
<dbReference type="OrthoDB" id="2364622at2759"/>
<evidence type="ECO:0000313" key="2">
    <source>
        <dbReference type="Proteomes" id="UP000265703"/>
    </source>
</evidence>
<reference evidence="1 2" key="1">
    <citation type="submission" date="2018-06" db="EMBL/GenBank/DDBJ databases">
        <title>Comparative genomics reveals the genomic features of Rhizophagus irregularis, R. cerebriforme, R. diaphanum and Gigaspora rosea, and their symbiotic lifestyle signature.</title>
        <authorList>
            <person name="Morin E."/>
            <person name="San Clemente H."/>
            <person name="Chen E.C.H."/>
            <person name="De La Providencia I."/>
            <person name="Hainaut M."/>
            <person name="Kuo A."/>
            <person name="Kohler A."/>
            <person name="Murat C."/>
            <person name="Tang N."/>
            <person name="Roy S."/>
            <person name="Loubradou J."/>
            <person name="Henrissat B."/>
            <person name="Grigoriev I.V."/>
            <person name="Corradi N."/>
            <person name="Roux C."/>
            <person name="Martin F.M."/>
        </authorList>
    </citation>
    <scope>NUCLEOTIDE SEQUENCE [LARGE SCALE GENOMIC DNA]</scope>
    <source>
        <strain evidence="1 2">DAOM 227022</strain>
    </source>
</reference>
<gene>
    <name evidence="1" type="ORF">C1645_826189</name>
</gene>
<accession>A0A397T080</accession>
<dbReference type="Proteomes" id="UP000265703">
    <property type="component" value="Unassembled WGS sequence"/>
</dbReference>
<sequence length="436" mass="49501">MQNPANVIDDDTNNWERDLGNQLRDSRNQNLRFQHLLDESRVQAERITQIHTDALNDENRQRKDTQIAEHRRTAHRLTGQILALQNNPLGNMADTRRLPVLNLIAPILAKNKPYTGQEPSDDYLDRLIQSISFAEGHMTVLENANARDFDEAVKCNIYKAQMGGKYLPVPVNDPYNGNNPINTTASLRAWMRSKYQHETVGVADGDAQTVGFLKNHLSGDLYTWMRAVAPAGIDAFFTNLKDMWLERAPNLNGDQNYQNNSSAEIENALTFDRHLNQELEKRLGPRKVKQDINTSSIHNALSEKDNQGTKQVSLEEIIRKIIQIEFENYLPYIIQQVKKYVSVLAQDSDEEDILNGPMEINFIWKKEPVTDVVTIKCKIKRLVIPAGTVDPGANFLIMSEDISKQSKLVIDTKEKHNLRGIATTPTESLGIVRNVP</sequence>
<keyword evidence="2" id="KW-1185">Reference proteome</keyword>